<dbReference type="STRING" id="454136.NIES2119_29760"/>
<sequence>MKKKLTISSLVGLLSAVAITGLMINSNSTAQNKNEAATSAMGDLVSQGHSHGDHGTPHHNHTETQATTQAKLTVSEPIQPNKPVKLVIDIQDKSGKAISKFDTFQEQLMHLIVVSEDLQFFNHIHPEYKQNGRFEVTTQFPKSGKYALFSDFKPAGQKEQVSLLKTEVPGTNAVLSSVDFNRNKSFGNTKASLEISESSLIAGKPVNLVFSLKDAATNQSVKDLQPYLGERGHLVIVKQSSPLTEADYIHAHAHSMPNLPSGEVHFMTTFPKAGKYKLWGQFNRNGKIVTTDFWVDVK</sequence>
<organism evidence="3 4">
    <name type="scientific">[Phormidium ambiguum] IAM M-71</name>
    <dbReference type="NCBI Taxonomy" id="454136"/>
    <lineage>
        <taxon>Bacteria</taxon>
        <taxon>Bacillati</taxon>
        <taxon>Cyanobacteriota</taxon>
        <taxon>Cyanophyceae</taxon>
        <taxon>Oscillatoriophycideae</taxon>
        <taxon>Aerosakkonematales</taxon>
        <taxon>Aerosakkonemataceae</taxon>
        <taxon>Floridanema</taxon>
    </lineage>
</organism>
<gene>
    <name evidence="3" type="ORF">NIES2119_29760</name>
</gene>
<feature type="compositionally biased region" description="Basic and acidic residues" evidence="1">
    <location>
        <begin position="50"/>
        <end position="62"/>
    </location>
</feature>
<evidence type="ECO:0000313" key="4">
    <source>
        <dbReference type="Proteomes" id="UP000185860"/>
    </source>
</evidence>
<comment type="caution">
    <text evidence="3">The sequence shown here is derived from an EMBL/GenBank/DDBJ whole genome shotgun (WGS) entry which is preliminary data.</text>
</comment>
<feature type="signal peptide" evidence="2">
    <location>
        <begin position="1"/>
        <end position="30"/>
    </location>
</feature>
<name>A0A1U7I457_9CYAN</name>
<evidence type="ECO:0000256" key="2">
    <source>
        <dbReference type="SAM" id="SignalP"/>
    </source>
</evidence>
<keyword evidence="2" id="KW-0732">Signal</keyword>
<protein>
    <recommendedName>
        <fullName evidence="5">Secreted protein</fullName>
    </recommendedName>
</protein>
<accession>A0A1U7I457</accession>
<dbReference type="AlphaFoldDB" id="A0A1U7I457"/>
<reference evidence="3 4" key="1">
    <citation type="submission" date="2016-11" db="EMBL/GenBank/DDBJ databases">
        <title>Draft Genome Sequences of Nine Cyanobacterial Strains from Diverse Habitats.</title>
        <authorList>
            <person name="Zhu T."/>
            <person name="Hou S."/>
            <person name="Lu X."/>
            <person name="Hess W.R."/>
        </authorList>
    </citation>
    <scope>NUCLEOTIDE SEQUENCE [LARGE SCALE GENOMIC DNA]</scope>
    <source>
        <strain evidence="3 4">IAM M-71</strain>
    </source>
</reference>
<dbReference type="EMBL" id="MRCE01000056">
    <property type="protein sequence ID" value="OKH30984.1"/>
    <property type="molecule type" value="Genomic_DNA"/>
</dbReference>
<dbReference type="Proteomes" id="UP000185860">
    <property type="component" value="Unassembled WGS sequence"/>
</dbReference>
<evidence type="ECO:0008006" key="5">
    <source>
        <dbReference type="Google" id="ProtNLM"/>
    </source>
</evidence>
<evidence type="ECO:0000256" key="1">
    <source>
        <dbReference type="SAM" id="MobiDB-lite"/>
    </source>
</evidence>
<proteinExistence type="predicted"/>
<dbReference type="RefSeq" id="WP_073597109.1">
    <property type="nucleotide sequence ID" value="NZ_MRCE01000056.1"/>
</dbReference>
<feature type="region of interest" description="Disordered" evidence="1">
    <location>
        <begin position="44"/>
        <end position="66"/>
    </location>
</feature>
<evidence type="ECO:0000313" key="3">
    <source>
        <dbReference type="EMBL" id="OKH30984.1"/>
    </source>
</evidence>
<feature type="chain" id="PRO_5013069716" description="Secreted protein" evidence="2">
    <location>
        <begin position="31"/>
        <end position="298"/>
    </location>
</feature>
<dbReference type="OrthoDB" id="128043at2"/>